<dbReference type="WBParaSite" id="TCONS_00012570.p1">
    <property type="protein sequence ID" value="TCONS_00012570.p1"/>
    <property type="gene ID" value="XLOC_008230"/>
</dbReference>
<evidence type="ECO:0000256" key="1">
    <source>
        <dbReference type="SAM" id="SignalP"/>
    </source>
</evidence>
<accession>A0A0K0DZR1</accession>
<protein>
    <submittedName>
        <fullName evidence="3 4">Saposin B-type domain-containing protein</fullName>
    </submittedName>
</protein>
<dbReference type="AlphaFoldDB" id="A0A0K0DZR1"/>
<keyword evidence="1" id="KW-0732">Signal</keyword>
<evidence type="ECO:0000313" key="2">
    <source>
        <dbReference type="Proteomes" id="UP000035681"/>
    </source>
</evidence>
<name>A0A0K0DZR1_STRER</name>
<sequence length="305" mass="33928">MYLSIFLLITIISSIQSNSFEVSKKTANTFINVISNSCSLCKLGENIAEKSFPIDELQINIEDKCKLLPKQYELLCTTIIGKVINLGYQKTIHFMKEHECDEYCYDNTQPINIDIACYGGKYIYDSIDNFINLLKTYAVDVCKNEKDVMKCIQKIDDLLNIGKGICKRTVLRLSLQIDSKTACGIPYKELSQGNEIYESQQKDSTGEEIKCITCAEIVKFIGKITGGNGEPNKSSVKFLQAADKAITEVCNELDLCKPGSKMCTGGSCETFASSLVNMIPQMMPLFLNKLCHTIDSNCPIVSPSS</sequence>
<evidence type="ECO:0000313" key="3">
    <source>
        <dbReference type="WBParaSite" id="SSTP_0000272300.1"/>
    </source>
</evidence>
<organism evidence="3">
    <name type="scientific">Strongyloides stercoralis</name>
    <name type="common">Threadworm</name>
    <dbReference type="NCBI Taxonomy" id="6248"/>
    <lineage>
        <taxon>Eukaryota</taxon>
        <taxon>Metazoa</taxon>
        <taxon>Ecdysozoa</taxon>
        <taxon>Nematoda</taxon>
        <taxon>Chromadorea</taxon>
        <taxon>Rhabditida</taxon>
        <taxon>Tylenchina</taxon>
        <taxon>Panagrolaimomorpha</taxon>
        <taxon>Strongyloidoidea</taxon>
        <taxon>Strongyloididae</taxon>
        <taxon>Strongyloides</taxon>
    </lineage>
</organism>
<proteinExistence type="predicted"/>
<feature type="chain" id="PRO_5005327437" evidence="1">
    <location>
        <begin position="18"/>
        <end position="305"/>
    </location>
</feature>
<evidence type="ECO:0000313" key="4">
    <source>
        <dbReference type="WBParaSite" id="TCONS_00012570.p1"/>
    </source>
</evidence>
<keyword evidence="2" id="KW-1185">Reference proteome</keyword>
<dbReference type="Proteomes" id="UP000035681">
    <property type="component" value="Unplaced"/>
</dbReference>
<reference evidence="3" key="1">
    <citation type="submission" date="2015-08" db="UniProtKB">
        <authorList>
            <consortium name="WormBaseParasite"/>
        </authorList>
    </citation>
    <scope>IDENTIFICATION</scope>
</reference>
<dbReference type="WBParaSite" id="SSTP_0000272300.1">
    <property type="protein sequence ID" value="SSTP_0000272300.1"/>
    <property type="gene ID" value="SSTP_0000272300"/>
</dbReference>
<feature type="signal peptide" evidence="1">
    <location>
        <begin position="1"/>
        <end position="17"/>
    </location>
</feature>